<name>A0ABT1XHH4_9BURK</name>
<dbReference type="CDD" id="cd00209">
    <property type="entry name" value="DHFR"/>
    <property type="match status" value="1"/>
</dbReference>
<accession>A0ABT1XHH4</accession>
<evidence type="ECO:0000256" key="2">
    <source>
        <dbReference type="ARBA" id="ARBA00009539"/>
    </source>
</evidence>
<dbReference type="Gene3D" id="3.40.430.10">
    <property type="entry name" value="Dihydrofolate Reductase, subunit A"/>
    <property type="match status" value="1"/>
</dbReference>
<sequence>MKVSIVAAIAKNGIIGIDNRLPWHLPEDLAFFKQTTLGCPVLMGRKTYESINRPLPGRLNVVLTSNTDWQPAPAKDGTPRNVIAYPTPLPSGSTTQIATATNLPNALQWLARFEQIFLIGGSNLYQQALEQNLVDELVLTEIHQNFDGDASFPQWDRERFTEVDRITNPATSERTWAFDFVKYAQVNTGL</sequence>
<dbReference type="PRINTS" id="PR00070">
    <property type="entry name" value="DHFR"/>
</dbReference>
<evidence type="ECO:0000256" key="1">
    <source>
        <dbReference type="ARBA" id="ARBA00004903"/>
    </source>
</evidence>
<dbReference type="PANTHER" id="PTHR48069">
    <property type="entry name" value="DIHYDROFOLATE REDUCTASE"/>
    <property type="match status" value="1"/>
</dbReference>
<dbReference type="InterPro" id="IPR001796">
    <property type="entry name" value="DHFR_dom"/>
</dbReference>
<evidence type="ECO:0000256" key="7">
    <source>
        <dbReference type="ARBA" id="ARBA00025067"/>
    </source>
</evidence>
<proteinExistence type="inferred from homology"/>
<comment type="caution">
    <text evidence="10">The sequence shown here is derived from an EMBL/GenBank/DDBJ whole genome shotgun (WGS) entry which is preliminary data.</text>
</comment>
<reference evidence="10" key="1">
    <citation type="submission" date="2022-07" db="EMBL/GenBank/DDBJ databases">
        <authorList>
            <person name="Xamxidin M."/>
        </authorList>
    </citation>
    <scope>NUCLEOTIDE SEQUENCE</scope>
    <source>
        <strain evidence="10">YS8-69</strain>
    </source>
</reference>
<organism evidence="10 11">
    <name type="scientific">Limnobacter parvus</name>
    <dbReference type="NCBI Taxonomy" id="2939690"/>
    <lineage>
        <taxon>Bacteria</taxon>
        <taxon>Pseudomonadati</taxon>
        <taxon>Pseudomonadota</taxon>
        <taxon>Betaproteobacteria</taxon>
        <taxon>Burkholderiales</taxon>
        <taxon>Burkholderiaceae</taxon>
        <taxon>Limnobacter</taxon>
    </lineage>
</organism>
<keyword evidence="5 8" id="KW-0521">NADP</keyword>
<protein>
    <recommendedName>
        <fullName evidence="3 8">Dihydrofolate reductase</fullName>
        <ecNumber evidence="3 8">1.5.1.3</ecNumber>
    </recommendedName>
</protein>
<dbReference type="EMBL" id="JANKHG010000017">
    <property type="protein sequence ID" value="MCR2746720.1"/>
    <property type="molecule type" value="Genomic_DNA"/>
</dbReference>
<dbReference type="PIRSF" id="PIRSF000194">
    <property type="entry name" value="DHFR"/>
    <property type="match status" value="1"/>
</dbReference>
<comment type="function">
    <text evidence="7 8">Key enzyme in folate metabolism. Catalyzes an essential reaction for de novo glycine and purine synthesis, and for DNA precursor synthesis.</text>
</comment>
<keyword evidence="4 8" id="KW-0554">One-carbon metabolism</keyword>
<evidence type="ECO:0000259" key="9">
    <source>
        <dbReference type="PROSITE" id="PS51330"/>
    </source>
</evidence>
<feature type="domain" description="DHFR" evidence="9">
    <location>
        <begin position="2"/>
        <end position="185"/>
    </location>
</feature>
<dbReference type="PANTHER" id="PTHR48069:SF3">
    <property type="entry name" value="DIHYDROFOLATE REDUCTASE"/>
    <property type="match status" value="1"/>
</dbReference>
<dbReference type="Pfam" id="PF00186">
    <property type="entry name" value="DHFR_1"/>
    <property type="match status" value="2"/>
</dbReference>
<evidence type="ECO:0000256" key="5">
    <source>
        <dbReference type="ARBA" id="ARBA00022857"/>
    </source>
</evidence>
<keyword evidence="6 8" id="KW-0560">Oxidoreductase</keyword>
<evidence type="ECO:0000313" key="11">
    <source>
        <dbReference type="Proteomes" id="UP001165267"/>
    </source>
</evidence>
<dbReference type="EC" id="1.5.1.3" evidence="3 8"/>
<evidence type="ECO:0000256" key="8">
    <source>
        <dbReference type="PIRNR" id="PIRNR000194"/>
    </source>
</evidence>
<dbReference type="Proteomes" id="UP001165267">
    <property type="component" value="Unassembled WGS sequence"/>
</dbReference>
<dbReference type="SUPFAM" id="SSF53597">
    <property type="entry name" value="Dihydrofolate reductase-like"/>
    <property type="match status" value="1"/>
</dbReference>
<comment type="pathway">
    <text evidence="1 8">Cofactor biosynthesis; tetrahydrofolate biosynthesis; 5,6,7,8-tetrahydrofolate from 7,8-dihydrofolate: step 1/1.</text>
</comment>
<keyword evidence="11" id="KW-1185">Reference proteome</keyword>
<gene>
    <name evidence="10" type="ORF">NSP04_08660</name>
</gene>
<comment type="catalytic activity">
    <reaction evidence="8">
        <text>(6S)-5,6,7,8-tetrahydrofolate + NADP(+) = 7,8-dihydrofolate + NADPH + H(+)</text>
        <dbReference type="Rhea" id="RHEA:15009"/>
        <dbReference type="ChEBI" id="CHEBI:15378"/>
        <dbReference type="ChEBI" id="CHEBI:57451"/>
        <dbReference type="ChEBI" id="CHEBI:57453"/>
        <dbReference type="ChEBI" id="CHEBI:57783"/>
        <dbReference type="ChEBI" id="CHEBI:58349"/>
        <dbReference type="EC" id="1.5.1.3"/>
    </reaction>
</comment>
<dbReference type="InterPro" id="IPR024072">
    <property type="entry name" value="DHFR-like_dom_sf"/>
</dbReference>
<evidence type="ECO:0000256" key="6">
    <source>
        <dbReference type="ARBA" id="ARBA00023002"/>
    </source>
</evidence>
<evidence type="ECO:0000313" key="10">
    <source>
        <dbReference type="EMBL" id="MCR2746720.1"/>
    </source>
</evidence>
<comment type="similarity">
    <text evidence="2 8">Belongs to the dihydrofolate reductase family.</text>
</comment>
<evidence type="ECO:0000256" key="3">
    <source>
        <dbReference type="ARBA" id="ARBA00012856"/>
    </source>
</evidence>
<dbReference type="InterPro" id="IPR012259">
    <property type="entry name" value="DHFR"/>
</dbReference>
<dbReference type="PROSITE" id="PS51330">
    <property type="entry name" value="DHFR_2"/>
    <property type="match status" value="1"/>
</dbReference>
<evidence type="ECO:0000256" key="4">
    <source>
        <dbReference type="ARBA" id="ARBA00022563"/>
    </source>
</evidence>